<feature type="transmembrane region" description="Helical" evidence="1">
    <location>
        <begin position="124"/>
        <end position="150"/>
    </location>
</feature>
<evidence type="ECO:0000256" key="1">
    <source>
        <dbReference type="SAM" id="Phobius"/>
    </source>
</evidence>
<dbReference type="EMBL" id="JAMRYM010000013">
    <property type="protein sequence ID" value="MCM6761867.1"/>
    <property type="molecule type" value="Genomic_DNA"/>
</dbReference>
<name>A0A9X2DVC7_9MICO</name>
<sequence length="218" mass="22147">MTLQRGESKRRSRATASARRAAADGSGLRWPGAADRFALLAEVLFTGLIVAVVSLGIVTIPLALAVGIRHLRRFVLAEATGLALVGADVRAGFVRVLPVGAGVALAALVLGADLVLISSGALPGGVAVAVVCTALLAAIAVVVLVAATDWEPDARWGALVRAAARRSVRDVRGSALLAGGLLMTVVSAWQLAPLVVPALGCLVFAALAVRLSAEARSR</sequence>
<dbReference type="RefSeq" id="WP_251944289.1">
    <property type="nucleotide sequence ID" value="NZ_JAMRYM010000013.1"/>
</dbReference>
<organism evidence="2 3">
    <name type="scientific">Rathayibacter rubneri</name>
    <dbReference type="NCBI Taxonomy" id="2950106"/>
    <lineage>
        <taxon>Bacteria</taxon>
        <taxon>Bacillati</taxon>
        <taxon>Actinomycetota</taxon>
        <taxon>Actinomycetes</taxon>
        <taxon>Micrococcales</taxon>
        <taxon>Microbacteriaceae</taxon>
        <taxon>Rathayibacter</taxon>
    </lineage>
</organism>
<keyword evidence="1" id="KW-0812">Transmembrane</keyword>
<comment type="caution">
    <text evidence="2">The sequence shown here is derived from an EMBL/GenBank/DDBJ whole genome shotgun (WGS) entry which is preliminary data.</text>
</comment>
<feature type="transmembrane region" description="Helical" evidence="1">
    <location>
        <begin position="195"/>
        <end position="213"/>
    </location>
</feature>
<feature type="transmembrane region" description="Helical" evidence="1">
    <location>
        <begin position="37"/>
        <end position="64"/>
    </location>
</feature>
<dbReference type="Proteomes" id="UP001155240">
    <property type="component" value="Unassembled WGS sequence"/>
</dbReference>
<gene>
    <name evidence="2" type="ORF">NB037_05480</name>
</gene>
<keyword evidence="1" id="KW-0472">Membrane</keyword>
<keyword evidence="1" id="KW-1133">Transmembrane helix</keyword>
<dbReference type="AlphaFoldDB" id="A0A9X2DVC7"/>
<keyword evidence="3" id="KW-1185">Reference proteome</keyword>
<evidence type="ECO:0000313" key="3">
    <source>
        <dbReference type="Proteomes" id="UP001155240"/>
    </source>
</evidence>
<proteinExistence type="predicted"/>
<evidence type="ECO:0000313" key="2">
    <source>
        <dbReference type="EMBL" id="MCM6761867.1"/>
    </source>
</evidence>
<feature type="transmembrane region" description="Helical" evidence="1">
    <location>
        <begin position="96"/>
        <end position="118"/>
    </location>
</feature>
<accession>A0A9X2DVC7</accession>
<protein>
    <submittedName>
        <fullName evidence="2">Uncharacterized protein</fullName>
    </submittedName>
</protein>
<reference evidence="2" key="1">
    <citation type="submission" date="2022-06" db="EMBL/GenBank/DDBJ databases">
        <title>Whole genome shotgun sequencing (WGS) of Rathayibacter sp. ZW T2_19, isolated from stored onions (Allium cepa).</title>
        <authorList>
            <person name="Stoll D.A."/>
            <person name="Huch M."/>
        </authorList>
    </citation>
    <scope>NUCLEOTIDE SEQUENCE</scope>
    <source>
        <strain evidence="2">ZW T2_19</strain>
    </source>
</reference>